<feature type="region of interest" description="Disordered" evidence="1">
    <location>
        <begin position="1"/>
        <end position="103"/>
    </location>
</feature>
<gene>
    <name evidence="2" type="ORF">TSPGSL018_22117</name>
</gene>
<feature type="non-terminal residue" evidence="2">
    <location>
        <position position="103"/>
    </location>
</feature>
<feature type="compositionally biased region" description="Polar residues" evidence="1">
    <location>
        <begin position="63"/>
        <end position="75"/>
    </location>
</feature>
<protein>
    <submittedName>
        <fullName evidence="2">Uncharacterized protein</fullName>
    </submittedName>
</protein>
<accession>A0A061QWL8</accession>
<reference evidence="2" key="1">
    <citation type="submission" date="2014-05" db="EMBL/GenBank/DDBJ databases">
        <title>The transcriptome of the halophilic microalga Tetraselmis sp. GSL018 isolated from the Great Salt Lake, Utah.</title>
        <authorList>
            <person name="Jinkerson R.E."/>
            <person name="D'Adamo S."/>
            <person name="Posewitz M.C."/>
        </authorList>
    </citation>
    <scope>NUCLEOTIDE SEQUENCE</scope>
    <source>
        <strain evidence="2">GSL018</strain>
    </source>
</reference>
<feature type="compositionally biased region" description="Basic residues" evidence="1">
    <location>
        <begin position="32"/>
        <end position="44"/>
    </location>
</feature>
<evidence type="ECO:0000313" key="2">
    <source>
        <dbReference type="EMBL" id="JAC62869.1"/>
    </source>
</evidence>
<dbReference type="EMBL" id="GBEZ01024079">
    <property type="protein sequence ID" value="JAC62869.1"/>
    <property type="molecule type" value="Transcribed_RNA"/>
</dbReference>
<feature type="compositionally biased region" description="Basic and acidic residues" evidence="1">
    <location>
        <begin position="78"/>
        <end position="88"/>
    </location>
</feature>
<feature type="non-terminal residue" evidence="2">
    <location>
        <position position="1"/>
    </location>
</feature>
<evidence type="ECO:0000256" key="1">
    <source>
        <dbReference type="SAM" id="MobiDB-lite"/>
    </source>
</evidence>
<feature type="compositionally biased region" description="Polar residues" evidence="1">
    <location>
        <begin position="1"/>
        <end position="14"/>
    </location>
</feature>
<sequence>QLSTVILEGQSNSTQKKEAGKNLGTSAGVSKQTRRRREKRRQKAKAALPQRTPTAVASRENIRNNNLQALKSTASLKPEAESLLDKLTGRAPATATEDEDLDL</sequence>
<organism evidence="2">
    <name type="scientific">Tetraselmis sp. GSL018</name>
    <dbReference type="NCBI Taxonomy" id="582737"/>
    <lineage>
        <taxon>Eukaryota</taxon>
        <taxon>Viridiplantae</taxon>
        <taxon>Chlorophyta</taxon>
        <taxon>core chlorophytes</taxon>
        <taxon>Chlorodendrophyceae</taxon>
        <taxon>Chlorodendrales</taxon>
        <taxon>Chlorodendraceae</taxon>
        <taxon>Tetraselmis</taxon>
    </lineage>
</organism>
<proteinExistence type="predicted"/>
<dbReference type="AlphaFoldDB" id="A0A061QWL8"/>
<name>A0A061QWL8_9CHLO</name>